<evidence type="ECO:0000313" key="2">
    <source>
        <dbReference type="Proteomes" id="UP000583127"/>
    </source>
</evidence>
<comment type="caution">
    <text evidence="1">The sequence shown here is derived from an EMBL/GenBank/DDBJ whole genome shotgun (WGS) entry which is preliminary data.</text>
</comment>
<organism evidence="1 2">
    <name type="scientific">Paraburkholderia antibiotica</name>
    <dbReference type="NCBI Taxonomy" id="2728839"/>
    <lineage>
        <taxon>Bacteria</taxon>
        <taxon>Pseudomonadati</taxon>
        <taxon>Pseudomonadota</taxon>
        <taxon>Betaproteobacteria</taxon>
        <taxon>Burkholderiales</taxon>
        <taxon>Burkholderiaceae</taxon>
        <taxon>Paraburkholderia</taxon>
    </lineage>
</organism>
<dbReference type="AlphaFoldDB" id="A0A7Y0FFT9"/>
<sequence>MEETFALHVRAEKLPAPVREHQFDSVRRWRFDFAWPDVRLAVEVEGGTWTGGRHTRGSGYAADCEKYNAAALAGWRVLRFPGDAVNSGAAIATVVKALR</sequence>
<dbReference type="SUPFAM" id="SSF52980">
    <property type="entry name" value="Restriction endonuclease-like"/>
    <property type="match status" value="1"/>
</dbReference>
<protein>
    <recommendedName>
        <fullName evidence="3">DUF559 domain-containing protein</fullName>
    </recommendedName>
</protein>
<proteinExistence type="predicted"/>
<gene>
    <name evidence="1" type="ORF">HHL14_27325</name>
</gene>
<accession>A0A7Y0FFT9</accession>
<name>A0A7Y0FFT9_9BURK</name>
<keyword evidence="2" id="KW-1185">Reference proteome</keyword>
<dbReference type="Proteomes" id="UP000583127">
    <property type="component" value="Unassembled WGS sequence"/>
</dbReference>
<dbReference type="EMBL" id="JABBFZ010000022">
    <property type="protein sequence ID" value="NML34531.1"/>
    <property type="molecule type" value="Genomic_DNA"/>
</dbReference>
<reference evidence="1 2" key="1">
    <citation type="submission" date="2020-04" db="EMBL/GenBank/DDBJ databases">
        <title>Paraburkholderia sp. G-4-1-8 isolated from soil.</title>
        <authorList>
            <person name="Dahal R.H."/>
        </authorList>
    </citation>
    <scope>NUCLEOTIDE SEQUENCE [LARGE SCALE GENOMIC DNA]</scope>
    <source>
        <strain evidence="1 2">G-4-1-8</strain>
    </source>
</reference>
<dbReference type="InterPro" id="IPR011335">
    <property type="entry name" value="Restrct_endonuc-II-like"/>
</dbReference>
<dbReference type="Gene3D" id="3.40.960.10">
    <property type="entry name" value="VSR Endonuclease"/>
    <property type="match status" value="1"/>
</dbReference>
<evidence type="ECO:0008006" key="3">
    <source>
        <dbReference type="Google" id="ProtNLM"/>
    </source>
</evidence>
<evidence type="ECO:0000313" key="1">
    <source>
        <dbReference type="EMBL" id="NML34531.1"/>
    </source>
</evidence>